<dbReference type="Proteomes" id="UP000033661">
    <property type="component" value="Unassembled WGS sequence"/>
</dbReference>
<accession>A0A0F3QBY0</accession>
<evidence type="ECO:0008006" key="3">
    <source>
        <dbReference type="Google" id="ProtNLM"/>
    </source>
</evidence>
<gene>
    <name evidence="1" type="ORF">RBEAN4_1074</name>
</gene>
<name>A0A0F3QBY0_RICBE</name>
<dbReference type="PATRIC" id="fig|1359193.3.peg.1036"/>
<protein>
    <recommendedName>
        <fullName evidence="3">Tail specific protease domain-containing protein</fullName>
    </recommendedName>
</protein>
<sequence length="109" mass="12666">MYTSLLNPVKAKIIVIIDEKNVSSTLDFIDELKIMTQNIILIGKTTKADRLYMELRTVELPSKLGIFSFPIKVYRNRNRGDNIPYIPDFEINPKNTAKLKDFILNKNYD</sequence>
<organism evidence="1 2">
    <name type="scientific">Rickettsia bellii str. RML An4</name>
    <dbReference type="NCBI Taxonomy" id="1359193"/>
    <lineage>
        <taxon>Bacteria</taxon>
        <taxon>Pseudomonadati</taxon>
        <taxon>Pseudomonadota</taxon>
        <taxon>Alphaproteobacteria</taxon>
        <taxon>Rickettsiales</taxon>
        <taxon>Rickettsiaceae</taxon>
        <taxon>Rickettsieae</taxon>
        <taxon>Rickettsia</taxon>
        <taxon>belli group</taxon>
    </lineage>
</organism>
<evidence type="ECO:0000313" key="1">
    <source>
        <dbReference type="EMBL" id="KJV90075.1"/>
    </source>
</evidence>
<dbReference type="Gene3D" id="3.90.226.10">
    <property type="entry name" value="2-enoyl-CoA Hydratase, Chain A, domain 1"/>
    <property type="match status" value="1"/>
</dbReference>
<comment type="caution">
    <text evidence="1">The sequence shown here is derived from an EMBL/GenBank/DDBJ whole genome shotgun (WGS) entry which is preliminary data.</text>
</comment>
<proteinExistence type="predicted"/>
<dbReference type="AlphaFoldDB" id="A0A0F3QBY0"/>
<reference evidence="1 2" key="1">
    <citation type="submission" date="2015-02" db="EMBL/GenBank/DDBJ databases">
        <title>Genome Sequencing of Rickettsiales.</title>
        <authorList>
            <person name="Daugherty S.C."/>
            <person name="Su Q."/>
            <person name="Abolude K."/>
            <person name="Beier-Sexton M."/>
            <person name="Carlyon J.A."/>
            <person name="Carter R."/>
            <person name="Day N.P."/>
            <person name="Dumler S.J."/>
            <person name="Dyachenko V."/>
            <person name="Godinez A."/>
            <person name="Kurtti T.J."/>
            <person name="Lichay M."/>
            <person name="Mullins K.E."/>
            <person name="Ott S."/>
            <person name="Pappas-Brown V."/>
            <person name="Paris D.H."/>
            <person name="Patel P."/>
            <person name="Richards A.L."/>
            <person name="Sadzewicz L."/>
            <person name="Sears K."/>
            <person name="Seidman D."/>
            <person name="Sengamalay N."/>
            <person name="Stenos J."/>
            <person name="Tallon L.J."/>
            <person name="Vincent G."/>
            <person name="Fraser C.M."/>
            <person name="Munderloh U."/>
            <person name="Dunning-Hotopp J.C."/>
        </authorList>
    </citation>
    <scope>NUCLEOTIDE SEQUENCE [LARGE SCALE GENOMIC DNA]</scope>
    <source>
        <strain evidence="1 2">RML An4</strain>
    </source>
</reference>
<dbReference type="EMBL" id="LAOI01000001">
    <property type="protein sequence ID" value="KJV90075.1"/>
    <property type="molecule type" value="Genomic_DNA"/>
</dbReference>
<keyword evidence="2" id="KW-1185">Reference proteome</keyword>
<dbReference type="RefSeq" id="WP_045799012.1">
    <property type="nucleotide sequence ID" value="NZ_LAOI01000001.1"/>
</dbReference>
<evidence type="ECO:0000313" key="2">
    <source>
        <dbReference type="Proteomes" id="UP000033661"/>
    </source>
</evidence>